<dbReference type="Proteomes" id="UP000198420">
    <property type="component" value="Unassembled WGS sequence"/>
</dbReference>
<name>A0A239AXR1_9ACTN</name>
<gene>
    <name evidence="1" type="ORF">SAMN06265355_109242</name>
</gene>
<organism evidence="1 2">
    <name type="scientific">Actinomadura mexicana</name>
    <dbReference type="NCBI Taxonomy" id="134959"/>
    <lineage>
        <taxon>Bacteria</taxon>
        <taxon>Bacillati</taxon>
        <taxon>Actinomycetota</taxon>
        <taxon>Actinomycetes</taxon>
        <taxon>Streptosporangiales</taxon>
        <taxon>Thermomonosporaceae</taxon>
        <taxon>Actinomadura</taxon>
    </lineage>
</organism>
<evidence type="ECO:0000313" key="1">
    <source>
        <dbReference type="EMBL" id="SNR99753.1"/>
    </source>
</evidence>
<dbReference type="AlphaFoldDB" id="A0A239AXR1"/>
<accession>A0A239AXR1</accession>
<protein>
    <submittedName>
        <fullName evidence="1">Uncharacterized protein</fullName>
    </submittedName>
</protein>
<keyword evidence="2" id="KW-1185">Reference proteome</keyword>
<dbReference type="EMBL" id="FZNP01000009">
    <property type="protein sequence ID" value="SNR99753.1"/>
    <property type="molecule type" value="Genomic_DNA"/>
</dbReference>
<proteinExistence type="predicted"/>
<reference evidence="2" key="1">
    <citation type="submission" date="2017-06" db="EMBL/GenBank/DDBJ databases">
        <authorList>
            <person name="Varghese N."/>
            <person name="Submissions S."/>
        </authorList>
    </citation>
    <scope>NUCLEOTIDE SEQUENCE [LARGE SCALE GENOMIC DNA]</scope>
    <source>
        <strain evidence="2">DSM 44485</strain>
    </source>
</reference>
<evidence type="ECO:0000313" key="2">
    <source>
        <dbReference type="Proteomes" id="UP000198420"/>
    </source>
</evidence>
<sequence length="41" mass="4170">MSALLTGCDVDAETFAGVVPPARKIDSGGIVRGTGSHVRPM</sequence>